<dbReference type="InterPro" id="IPR050339">
    <property type="entry name" value="CC_SR_Kinase"/>
</dbReference>
<evidence type="ECO:0000256" key="5">
    <source>
        <dbReference type="ARBA" id="ARBA00022777"/>
    </source>
</evidence>
<feature type="binding site" evidence="11 12">
    <location>
        <position position="447"/>
    </location>
    <ligand>
        <name>ATP</name>
        <dbReference type="ChEBI" id="CHEBI:30616"/>
    </ligand>
</feature>
<dbReference type="Pfam" id="PF13393">
    <property type="entry name" value="tRNA-synt_His"/>
    <property type="match status" value="1"/>
</dbReference>
<dbReference type="PROSITE" id="PS00107">
    <property type="entry name" value="PROTEIN_KINASE_ATP"/>
    <property type="match status" value="1"/>
</dbReference>
<feature type="domain" description="Protein kinase" evidence="15">
    <location>
        <begin position="418"/>
        <end position="826"/>
    </location>
</feature>
<feature type="active site" description="Proton acceptor" evidence="10">
    <location>
        <position position="666"/>
    </location>
</feature>
<keyword evidence="3" id="KW-0808">Transferase</keyword>
<sequence>MSCESSKDRQKNEIEVLKSIFGDELQDLRHEKNRRKWQPLDIVITLMPQKGMSGPAKVYAQIDLHVMCNDKYPDDVPNIELENSRGLSHQQIAVLYAELVELTKQLQGEVMIFELTQHVQKYLHENNKPSYSSFYEEMVSRRQEKIEYEMLEKQLKEDKERQVLQDEIQKRQEALKAELRNRKESIRLYCDRSNNPSQSIPSSPQERSRIYSRRRCASSSESSDGFLCEHRGTKLLHFDHKGERQVYRAKCMGHSTKGSVVYAGVDMTTGELFAISEWTLKVNNKIEENNIQHIMKQVGSLEQEVNHLHKLHHPNLVHYLNMKYLQEEDDVLIYVLQEFVLDLQDFLLMCLINDERKRWSAEQLLQHSFIKAPLTHALSPPKVPRRDEQENHEPEEPDTDIRQYVPSLGGHSRITNEFEILEWLGRGAFGDVLKVKNKLDGGIYAIKRIELNPKNKQLHKKITREVKLLSRMNHENVVRYYNSWIESAIITDAVEEHTSMTFSEKKRPELLNHLITDDIEKLAPPIHEVEWNVSYKSRTNTTLPADSDEDNSDASSDTDSDEDCAFLMQNLLRMDSSDSIEFVGDTNYQASASNIKSDENGDINESKETVREIQFMYIQMEFCEKSTLRTAIDNGVYEDQERVWRLFREIVEGLAHIHQQGMIHRDLKPVNIFLDSNDHVKIGDFGLATTNILSSFVQTMETDKESQGFEKGISFGTEDVGSLTGQVGTALYVAPELTTKAAKAIYNQKVDIYSLGIILFEMCYKPLTTGMERIKVLLNLRSKEIILPSEIQQADMSRQIHILRWLLNHDPSQRPTAQELLSSEYLPPARLEETELQEMIRRTLSNNQSKAYKYLISCCFTQEVSPADDITYDMNLPSRGHINFIAWRKHQEGVKSKVIEVFQRHGGVYLGTPLLIPKSHQFCSFSTSSVKLMTRNGNIVCIPHDLRAAFARYIVWNNVPHIRRYAIERVFREKKVLGFHPRELYECAFDIIDPMPDNLLMEGELIYIVWEIINELPPLQERNFTIRLNHTSLLQAVLMYCGVDKEKYQDIYSILRDARDGKFTKFQIQTHLISLCLTDQAMETLFNLFETESSVAKIHSVLKTITRRKGDAAALAREGLKEIEIVMENIETLGVKWPVLVVPLLVHNINQHSGIIYQITYEVKRRKKKGGEEVIAAGGRYDKMLSSFKKILERTGMASKEIKQYGAGISISLEKLVSAVSETSESLEFRYGIDVAISCMGNHHREKEMIDLLKELWSLGLKVTILNLVSLEEILEYCRENSISHVILLKTGEKGNIRIQSWERDRYQEKRMSNQEVGEFFQRLDNSIPVLNRSESKTVTNDCFLSNNNPVNVNINFILSERDKLSGSSRRSLKNSMVAQMSTYFQRISHKIPIEIFALFLEMSVIRTIISFLEIDEEDQDFLKSIQIIIDKHPRHKKYIKEICEEMQEVRKEKLRPVLILYSLINNQYMTLL</sequence>
<evidence type="ECO:0000256" key="13">
    <source>
        <dbReference type="SAM" id="Coils"/>
    </source>
</evidence>
<dbReference type="InterPro" id="IPR000719">
    <property type="entry name" value="Prot_kinase_dom"/>
</dbReference>
<dbReference type="PANTHER" id="PTHR11042:SF136">
    <property type="entry name" value="EIF-2-ALPHA KINASE GCN2"/>
    <property type="match status" value="1"/>
</dbReference>
<dbReference type="Proteomes" id="UP000835206">
    <property type="component" value="Chromosome 11"/>
</dbReference>
<dbReference type="Pfam" id="PF00069">
    <property type="entry name" value="Pkinase"/>
    <property type="match status" value="2"/>
</dbReference>
<name>A0A9C6WBD2_BOMTE</name>
<accession>A0A9C6WBD2</accession>
<evidence type="ECO:0000313" key="17">
    <source>
        <dbReference type="Proteomes" id="UP000835206"/>
    </source>
</evidence>
<evidence type="ECO:0000256" key="4">
    <source>
        <dbReference type="ARBA" id="ARBA00022741"/>
    </source>
</evidence>
<dbReference type="InterPro" id="IPR016135">
    <property type="entry name" value="UBQ-conjugating_enzyme/RWD"/>
</dbReference>
<feature type="domain" description="RWD" evidence="16">
    <location>
        <begin position="12"/>
        <end position="126"/>
    </location>
</feature>
<comment type="catalytic activity">
    <reaction evidence="9">
        <text>L-seryl-[protein] + ATP = O-phospho-L-seryl-[protein] + ADP + H(+)</text>
        <dbReference type="Rhea" id="RHEA:17989"/>
        <dbReference type="Rhea" id="RHEA-COMP:9863"/>
        <dbReference type="Rhea" id="RHEA-COMP:11604"/>
        <dbReference type="ChEBI" id="CHEBI:15378"/>
        <dbReference type="ChEBI" id="CHEBI:29999"/>
        <dbReference type="ChEBI" id="CHEBI:30616"/>
        <dbReference type="ChEBI" id="CHEBI:83421"/>
        <dbReference type="ChEBI" id="CHEBI:456216"/>
        <dbReference type="EC" id="2.7.11.1"/>
    </reaction>
</comment>
<dbReference type="Gene3D" id="3.30.200.20">
    <property type="entry name" value="Phosphorylase Kinase, domain 1"/>
    <property type="match status" value="2"/>
</dbReference>
<dbReference type="EC" id="2.7.11.1" evidence="1"/>
<dbReference type="GO" id="GO:0000077">
    <property type="term" value="P:DNA damage checkpoint signaling"/>
    <property type="evidence" value="ECO:0007669"/>
    <property type="project" value="InterPro"/>
</dbReference>
<dbReference type="PIRSF" id="PIRSF000660">
    <property type="entry name" value="Ser/Thr_PK_GCN2"/>
    <property type="match status" value="1"/>
</dbReference>
<evidence type="ECO:0000256" key="8">
    <source>
        <dbReference type="ARBA" id="ARBA00047899"/>
    </source>
</evidence>
<feature type="compositionally biased region" description="Low complexity" evidence="14">
    <location>
        <begin position="192"/>
        <end position="205"/>
    </location>
</feature>
<evidence type="ECO:0000256" key="7">
    <source>
        <dbReference type="ARBA" id="ARBA00037982"/>
    </source>
</evidence>
<reference evidence="18" key="1">
    <citation type="submission" date="2025-08" db="UniProtKB">
        <authorList>
            <consortium name="RefSeq"/>
        </authorList>
    </citation>
    <scope>IDENTIFICATION</scope>
</reference>
<dbReference type="GO" id="GO:0005634">
    <property type="term" value="C:nucleus"/>
    <property type="evidence" value="ECO:0007669"/>
    <property type="project" value="TreeGrafter"/>
</dbReference>
<keyword evidence="13" id="KW-0175">Coiled coil</keyword>
<evidence type="ECO:0000256" key="1">
    <source>
        <dbReference type="ARBA" id="ARBA00012513"/>
    </source>
</evidence>
<dbReference type="GO" id="GO:1990625">
    <property type="term" value="P:negative regulation of cytoplasmic translational initiation in response to stress"/>
    <property type="evidence" value="ECO:0007669"/>
    <property type="project" value="TreeGrafter"/>
</dbReference>
<dbReference type="SUPFAM" id="SSF55681">
    <property type="entry name" value="Class II aaRS and biotin synthetases"/>
    <property type="match status" value="1"/>
</dbReference>
<keyword evidence="6 11" id="KW-0067">ATP-binding</keyword>
<dbReference type="SMART" id="SM00591">
    <property type="entry name" value="RWD"/>
    <property type="match status" value="1"/>
</dbReference>
<dbReference type="PROSITE" id="PS50908">
    <property type="entry name" value="RWD"/>
    <property type="match status" value="1"/>
</dbReference>
<dbReference type="CDD" id="cd14046">
    <property type="entry name" value="STKc_EIF2AK4_GCN2_rpt2"/>
    <property type="match status" value="1"/>
</dbReference>
<evidence type="ECO:0000256" key="6">
    <source>
        <dbReference type="ARBA" id="ARBA00022840"/>
    </source>
</evidence>
<dbReference type="Gene3D" id="3.40.50.800">
    <property type="entry name" value="Anticodon-binding domain"/>
    <property type="match status" value="1"/>
</dbReference>
<feature type="binding site" evidence="11">
    <location>
        <begin position="424"/>
        <end position="432"/>
    </location>
    <ligand>
        <name>ATP</name>
        <dbReference type="ChEBI" id="CHEBI:30616"/>
    </ligand>
</feature>
<dbReference type="InterPro" id="IPR017441">
    <property type="entry name" value="Protein_kinase_ATP_BS"/>
</dbReference>
<dbReference type="InterPro" id="IPR036621">
    <property type="entry name" value="Anticodon-bd_dom_sf"/>
</dbReference>
<dbReference type="SUPFAM" id="SSF54495">
    <property type="entry name" value="UBC-like"/>
    <property type="match status" value="1"/>
</dbReference>
<dbReference type="PROSITE" id="PS00108">
    <property type="entry name" value="PROTEIN_KINASE_ST"/>
    <property type="match status" value="1"/>
</dbReference>
<feature type="compositionally biased region" description="Acidic residues" evidence="14">
    <location>
        <begin position="546"/>
        <end position="560"/>
    </location>
</feature>
<keyword evidence="4 11" id="KW-0547">Nucleotide-binding</keyword>
<keyword evidence="17" id="KW-1185">Reference proteome</keyword>
<evidence type="ECO:0000256" key="11">
    <source>
        <dbReference type="PIRSR" id="PIRSR000660-2"/>
    </source>
</evidence>
<evidence type="ECO:0000256" key="3">
    <source>
        <dbReference type="ARBA" id="ARBA00022679"/>
    </source>
</evidence>
<dbReference type="GO" id="GO:0005829">
    <property type="term" value="C:cytosol"/>
    <property type="evidence" value="ECO:0007669"/>
    <property type="project" value="TreeGrafter"/>
</dbReference>
<dbReference type="GeneID" id="100651725"/>
<feature type="coiled-coil region" evidence="13">
    <location>
        <begin position="141"/>
        <end position="181"/>
    </location>
</feature>
<dbReference type="InterPro" id="IPR045864">
    <property type="entry name" value="aa-tRNA-synth_II/BPL/LPL"/>
</dbReference>
<proteinExistence type="inferred from homology"/>
<dbReference type="RefSeq" id="XP_048265951.1">
    <property type="nucleotide sequence ID" value="XM_048409994.1"/>
</dbReference>
<evidence type="ECO:0000313" key="18">
    <source>
        <dbReference type="RefSeq" id="XP_048265951.1"/>
    </source>
</evidence>
<dbReference type="InterPro" id="IPR011009">
    <property type="entry name" value="Kinase-like_dom_sf"/>
</dbReference>
<dbReference type="Gene3D" id="1.10.510.10">
    <property type="entry name" value="Transferase(Phosphotransferase) domain 1"/>
    <property type="match status" value="1"/>
</dbReference>
<protein>
    <recommendedName>
        <fullName evidence="1">non-specific serine/threonine protein kinase</fullName>
        <ecNumber evidence="1">2.7.11.1</ecNumber>
    </recommendedName>
</protein>
<feature type="region of interest" description="Disordered" evidence="14">
    <location>
        <begin position="188"/>
        <end position="224"/>
    </location>
</feature>
<keyword evidence="2" id="KW-0723">Serine/threonine-protein kinase</keyword>
<evidence type="ECO:0000259" key="15">
    <source>
        <dbReference type="PROSITE" id="PS50011"/>
    </source>
</evidence>
<dbReference type="PANTHER" id="PTHR11042">
    <property type="entry name" value="EUKARYOTIC TRANSLATION INITIATION FACTOR 2-ALPHA KINASE EIF2-ALPHA KINASE -RELATED"/>
    <property type="match status" value="1"/>
</dbReference>
<dbReference type="GO" id="GO:0005524">
    <property type="term" value="F:ATP binding"/>
    <property type="evidence" value="ECO:0007669"/>
    <property type="project" value="UniProtKB-UniRule"/>
</dbReference>
<evidence type="ECO:0000256" key="9">
    <source>
        <dbReference type="ARBA" id="ARBA00048679"/>
    </source>
</evidence>
<feature type="compositionally biased region" description="Basic and acidic residues" evidence="14">
    <location>
        <begin position="384"/>
        <end position="394"/>
    </location>
</feature>
<dbReference type="PROSITE" id="PS50011">
    <property type="entry name" value="PROTEIN_KINASE_DOM"/>
    <property type="match status" value="1"/>
</dbReference>
<dbReference type="InterPro" id="IPR041715">
    <property type="entry name" value="HisRS-like_core"/>
</dbReference>
<evidence type="ECO:0000256" key="12">
    <source>
        <dbReference type="PROSITE-ProRule" id="PRU10141"/>
    </source>
</evidence>
<organism evidence="17 18">
    <name type="scientific">Bombus terrestris</name>
    <name type="common">Buff-tailed bumblebee</name>
    <name type="synonym">Apis terrestris</name>
    <dbReference type="NCBI Taxonomy" id="30195"/>
    <lineage>
        <taxon>Eukaryota</taxon>
        <taxon>Metazoa</taxon>
        <taxon>Ecdysozoa</taxon>
        <taxon>Arthropoda</taxon>
        <taxon>Hexapoda</taxon>
        <taxon>Insecta</taxon>
        <taxon>Pterygota</taxon>
        <taxon>Neoptera</taxon>
        <taxon>Endopterygota</taxon>
        <taxon>Hymenoptera</taxon>
        <taxon>Apocrita</taxon>
        <taxon>Aculeata</taxon>
        <taxon>Apoidea</taxon>
        <taxon>Anthophila</taxon>
        <taxon>Apidae</taxon>
        <taxon>Bombus</taxon>
        <taxon>Bombus</taxon>
    </lineage>
</organism>
<evidence type="ECO:0000256" key="10">
    <source>
        <dbReference type="PIRSR" id="PIRSR000660-1"/>
    </source>
</evidence>
<dbReference type="GO" id="GO:0004694">
    <property type="term" value="F:eukaryotic translation initiation factor 2alpha kinase activity"/>
    <property type="evidence" value="ECO:0007669"/>
    <property type="project" value="InterPro"/>
</dbReference>
<dbReference type="InterPro" id="IPR016255">
    <property type="entry name" value="Gcn2"/>
</dbReference>
<evidence type="ECO:0000259" key="16">
    <source>
        <dbReference type="PROSITE" id="PS50908"/>
    </source>
</evidence>
<dbReference type="CTD" id="43709"/>
<comment type="catalytic activity">
    <reaction evidence="8">
        <text>L-threonyl-[protein] + ATP = O-phospho-L-threonyl-[protein] + ADP + H(+)</text>
        <dbReference type="Rhea" id="RHEA:46608"/>
        <dbReference type="Rhea" id="RHEA-COMP:11060"/>
        <dbReference type="Rhea" id="RHEA-COMP:11605"/>
        <dbReference type="ChEBI" id="CHEBI:15378"/>
        <dbReference type="ChEBI" id="CHEBI:30013"/>
        <dbReference type="ChEBI" id="CHEBI:30616"/>
        <dbReference type="ChEBI" id="CHEBI:61977"/>
        <dbReference type="ChEBI" id="CHEBI:456216"/>
        <dbReference type="EC" id="2.7.11.1"/>
    </reaction>
</comment>
<feature type="region of interest" description="Disordered" evidence="14">
    <location>
        <begin position="539"/>
        <end position="560"/>
    </location>
</feature>
<dbReference type="CDD" id="cd23823">
    <property type="entry name" value="RWD_GCN2"/>
    <property type="match status" value="1"/>
</dbReference>
<dbReference type="InterPro" id="IPR008271">
    <property type="entry name" value="Ser/Thr_kinase_AS"/>
</dbReference>
<keyword evidence="5 18" id="KW-0418">Kinase</keyword>
<dbReference type="Pfam" id="PF05773">
    <property type="entry name" value="RWD"/>
    <property type="match status" value="1"/>
</dbReference>
<gene>
    <name evidence="18" type="primary">LOC100651725</name>
</gene>
<dbReference type="SUPFAM" id="SSF56112">
    <property type="entry name" value="Protein kinase-like (PK-like)"/>
    <property type="match status" value="3"/>
</dbReference>
<comment type="similarity">
    <text evidence="7">Belongs to the protein kinase superfamily. Ser/Thr protein kinase family. GCN2 subfamily.</text>
</comment>
<dbReference type="SMART" id="SM00220">
    <property type="entry name" value="S_TKc"/>
    <property type="match status" value="1"/>
</dbReference>
<dbReference type="InterPro" id="IPR006575">
    <property type="entry name" value="RWD_dom"/>
</dbReference>
<dbReference type="Gene3D" id="3.10.110.10">
    <property type="entry name" value="Ubiquitin Conjugating Enzyme"/>
    <property type="match status" value="1"/>
</dbReference>
<evidence type="ECO:0000256" key="2">
    <source>
        <dbReference type="ARBA" id="ARBA00022527"/>
    </source>
</evidence>
<feature type="region of interest" description="Disordered" evidence="14">
    <location>
        <begin position="377"/>
        <end position="403"/>
    </location>
</feature>
<evidence type="ECO:0000256" key="14">
    <source>
        <dbReference type="SAM" id="MobiDB-lite"/>
    </source>
</evidence>
<dbReference type="Gene3D" id="3.30.930.10">
    <property type="entry name" value="Bira Bifunctional Protein, Domain 2"/>
    <property type="match status" value="1"/>
</dbReference>
<dbReference type="FunFam" id="3.10.110.10:FF:000057">
    <property type="entry name" value="eukaryotic translation initiation factor 2-alpha kinase 4"/>
    <property type="match status" value="1"/>
</dbReference>